<reference evidence="1" key="1">
    <citation type="submission" date="2021-02" db="EMBL/GenBank/DDBJ databases">
        <authorList>
            <person name="Steward A R."/>
        </authorList>
    </citation>
    <scope>NUCLEOTIDE SEQUENCE</scope>
</reference>
<sequence length="167" mass="18744">MNVYIGLRLDLIVSIAESSNVKMGTEMMNVENLFETDLDVPATEDEWLDTVRLYEQKWQFDHCLGAIDGKHIIIEKPAHSGSLYYNYKGSFNIVLLAIVNANYEFLYVHAGIIMMSNNTPSDQEIGDKTISPSVFVVNGSAQKLGDKFGKYLLITLMAKVVLIFKKG</sequence>
<dbReference type="EMBL" id="CAJOBZ010000070">
    <property type="protein sequence ID" value="CAF4947090.1"/>
    <property type="molecule type" value="Genomic_DNA"/>
</dbReference>
<proteinExistence type="predicted"/>
<protein>
    <recommendedName>
        <fullName evidence="3">DDE Tnp4 domain-containing protein</fullName>
    </recommendedName>
</protein>
<evidence type="ECO:0008006" key="3">
    <source>
        <dbReference type="Google" id="ProtNLM"/>
    </source>
</evidence>
<comment type="caution">
    <text evidence="1">The sequence shown here is derived from an EMBL/GenBank/DDBJ whole genome shotgun (WGS) entry which is preliminary data.</text>
</comment>
<name>A0A821XJS9_9NEOP</name>
<accession>A0A821XJS9</accession>
<dbReference type="AlphaFoldDB" id="A0A821XJS9"/>
<dbReference type="Proteomes" id="UP000663880">
    <property type="component" value="Unassembled WGS sequence"/>
</dbReference>
<organism evidence="1 2">
    <name type="scientific">Pieris macdunnoughi</name>
    <dbReference type="NCBI Taxonomy" id="345717"/>
    <lineage>
        <taxon>Eukaryota</taxon>
        <taxon>Metazoa</taxon>
        <taxon>Ecdysozoa</taxon>
        <taxon>Arthropoda</taxon>
        <taxon>Hexapoda</taxon>
        <taxon>Insecta</taxon>
        <taxon>Pterygota</taxon>
        <taxon>Neoptera</taxon>
        <taxon>Endopterygota</taxon>
        <taxon>Lepidoptera</taxon>
        <taxon>Glossata</taxon>
        <taxon>Ditrysia</taxon>
        <taxon>Papilionoidea</taxon>
        <taxon>Pieridae</taxon>
        <taxon>Pierinae</taxon>
        <taxon>Pieris</taxon>
    </lineage>
</organism>
<evidence type="ECO:0000313" key="1">
    <source>
        <dbReference type="EMBL" id="CAF4947090.1"/>
    </source>
</evidence>
<keyword evidence="2" id="KW-1185">Reference proteome</keyword>
<dbReference type="OrthoDB" id="6627079at2759"/>
<evidence type="ECO:0000313" key="2">
    <source>
        <dbReference type="Proteomes" id="UP000663880"/>
    </source>
</evidence>
<gene>
    <name evidence="1" type="ORF">PMACD_LOCUS15285</name>
</gene>